<proteinExistence type="predicted"/>
<dbReference type="Pfam" id="PF14223">
    <property type="entry name" value="Retrotran_gag_2"/>
    <property type="match status" value="1"/>
</dbReference>
<gene>
    <name evidence="3" type="ORF">Tci_532144</name>
</gene>
<accession>A0A699IJL8</accession>
<feature type="non-terminal residue" evidence="3">
    <location>
        <position position="729"/>
    </location>
</feature>
<organism evidence="3">
    <name type="scientific">Tanacetum cinerariifolium</name>
    <name type="common">Dalmatian daisy</name>
    <name type="synonym">Chrysanthemum cinerariifolium</name>
    <dbReference type="NCBI Taxonomy" id="118510"/>
    <lineage>
        <taxon>Eukaryota</taxon>
        <taxon>Viridiplantae</taxon>
        <taxon>Streptophyta</taxon>
        <taxon>Embryophyta</taxon>
        <taxon>Tracheophyta</taxon>
        <taxon>Spermatophyta</taxon>
        <taxon>Magnoliopsida</taxon>
        <taxon>eudicotyledons</taxon>
        <taxon>Gunneridae</taxon>
        <taxon>Pentapetalae</taxon>
        <taxon>asterids</taxon>
        <taxon>campanulids</taxon>
        <taxon>Asterales</taxon>
        <taxon>Asteraceae</taxon>
        <taxon>Asteroideae</taxon>
        <taxon>Anthemideae</taxon>
        <taxon>Anthemidinae</taxon>
        <taxon>Tanacetum</taxon>
    </lineage>
</organism>
<comment type="caution">
    <text evidence="3">The sequence shown here is derived from an EMBL/GenBank/DDBJ whole genome shotgun (WGS) entry which is preliminary data.</text>
</comment>
<dbReference type="InterPro" id="IPR054722">
    <property type="entry name" value="PolX-like_BBD"/>
</dbReference>
<dbReference type="EMBL" id="BKCJ010299119">
    <property type="protein sequence ID" value="GEZ60171.1"/>
    <property type="molecule type" value="Genomic_DNA"/>
</dbReference>
<sequence length="729" mass="83067">MESLSPRVVDAAKLPIPNPNEFDLLKMRIEQYFLMTDYSLWEVILNGNSPIPTRVIDGVVQLVAPTTDEQRLAKKNELKAQGTLLMTLPDKHQLKFNIHKDAKSLMEAIEKRFGGNKEAKKVQKTLLKQQYENFIGLSFESLDQIHDRLQKLISQLEILGKSLSQKDINMKFLRSVIWRNKADLEDQSLDDLFNNLKIYEAEVNNSSSTSLTAQNIAFVSSQNTDSTNESVSAVTSVFATSTKVSVSALSNVDNLSDVVIYSFFASQFNSPQLDNHDLKQIDADDLKEIDLKWQMAMLTMRAKRFLQRTGRNLGANGTTYIGFDMSKVECYNSHRSRHFTRKCRSPRDTRNKDTKKGMFQWRLLLLMHWYHSMMVLVAMIGAFRQIKNHQTMPSWHSPPQVLQVLTVSSESDVSMPTSIVHDRYKSGEGYHNVPPPYTGTFMPLRPDLVFCDAPTGSETDYDYYEKKMVQKPVKNHAMRGNHHHYARMTHPHTNRHVVPTTVLTRSRLVQLSVARHVTTDVPQTNVKHQRPAKHVVNKPHSPIRRTINHKPSPKNRNFLQKVTIVKPKQVNVVQGAKGNWGNPQQALKDKGVIDSGCSRHMTGNISYVSDFEEINEGYVAFGRNPKGGKIIGKGKIKKGKLDFDDVYFVKELKFNLFSVSQMCDKRNTVFFTDTEFVVLSSNFKLPDENHVLLRVPRESNMYNVDLKNIVPSGDLTCLIAKATLDESNL</sequence>
<protein>
    <submittedName>
        <fullName evidence="3">Ribonuclease H-like domain-containing protein</fullName>
    </submittedName>
</protein>
<dbReference type="AlphaFoldDB" id="A0A699IJL8"/>
<evidence type="ECO:0000256" key="1">
    <source>
        <dbReference type="SAM" id="MobiDB-lite"/>
    </source>
</evidence>
<feature type="compositionally biased region" description="Basic residues" evidence="1">
    <location>
        <begin position="527"/>
        <end position="553"/>
    </location>
</feature>
<reference evidence="3" key="1">
    <citation type="journal article" date="2019" name="Sci. Rep.">
        <title>Draft genome of Tanacetum cinerariifolium, the natural source of mosquito coil.</title>
        <authorList>
            <person name="Yamashiro T."/>
            <person name="Shiraishi A."/>
            <person name="Satake H."/>
            <person name="Nakayama K."/>
        </authorList>
    </citation>
    <scope>NUCLEOTIDE SEQUENCE</scope>
</reference>
<evidence type="ECO:0000313" key="3">
    <source>
        <dbReference type="EMBL" id="GEZ60171.1"/>
    </source>
</evidence>
<feature type="domain" description="Retrovirus-related Pol polyprotein from transposon TNT 1-94-like beta-barrel" evidence="2">
    <location>
        <begin position="592"/>
        <end position="665"/>
    </location>
</feature>
<name>A0A699IJL8_TANCI</name>
<evidence type="ECO:0000259" key="2">
    <source>
        <dbReference type="Pfam" id="PF22936"/>
    </source>
</evidence>
<dbReference type="Pfam" id="PF22936">
    <property type="entry name" value="Pol_BBD"/>
    <property type="match status" value="1"/>
</dbReference>
<feature type="region of interest" description="Disordered" evidence="1">
    <location>
        <begin position="523"/>
        <end position="554"/>
    </location>
</feature>